<evidence type="ECO:0000313" key="1">
    <source>
        <dbReference type="EMBL" id="SPJ80256.1"/>
    </source>
</evidence>
<evidence type="ECO:0000313" key="2">
    <source>
        <dbReference type="Proteomes" id="UP001187734"/>
    </source>
</evidence>
<dbReference type="Proteomes" id="UP001187734">
    <property type="component" value="Unassembled WGS sequence"/>
</dbReference>
<proteinExistence type="predicted"/>
<name>A0AAE8SKE0_9HYPO</name>
<reference evidence="1" key="1">
    <citation type="submission" date="2018-03" db="EMBL/GenBank/DDBJ databases">
        <authorList>
            <person name="Guldener U."/>
        </authorList>
    </citation>
    <scope>NUCLEOTIDE SEQUENCE</scope>
</reference>
<dbReference type="AlphaFoldDB" id="A0AAE8SKE0"/>
<organism evidence="1 2">
    <name type="scientific">Fusarium torulosum</name>
    <dbReference type="NCBI Taxonomy" id="33205"/>
    <lineage>
        <taxon>Eukaryota</taxon>
        <taxon>Fungi</taxon>
        <taxon>Dikarya</taxon>
        <taxon>Ascomycota</taxon>
        <taxon>Pezizomycotina</taxon>
        <taxon>Sordariomycetes</taxon>
        <taxon>Hypocreomycetidae</taxon>
        <taxon>Hypocreales</taxon>
        <taxon>Nectriaceae</taxon>
        <taxon>Fusarium</taxon>
    </lineage>
</organism>
<protein>
    <submittedName>
        <fullName evidence="1">Uncharacterized protein</fullName>
    </submittedName>
</protein>
<sequence>MALLWLCEDMLSQTTISRGIYAILKACQELGHQSEVYHMVKAAYDSASIWQITPKLHDERPCGLQSLVVEMHRFDTILQMQGPDCDTGTQLQPLIALAEDLNKFDSSTPDAKQFEGFRRLRDLRLWLPLNALLTGKNVPGTLMVNAYSCALELYAHRHFSNGNKRVDQVKSQITETLEQVDNASYKESVDNLNGLVSSINNTQCEAAGLKPPLHSTESGVQFFWLM</sequence>
<comment type="caution">
    <text evidence="1">The sequence shown here is derived from an EMBL/GenBank/DDBJ whole genome shotgun (WGS) entry which is preliminary data.</text>
</comment>
<keyword evidence="2" id="KW-1185">Reference proteome</keyword>
<accession>A0AAE8SKE0</accession>
<gene>
    <name evidence="1" type="ORF">FTOL_08648</name>
</gene>
<dbReference type="EMBL" id="ONZP01000306">
    <property type="protein sequence ID" value="SPJ80256.1"/>
    <property type="molecule type" value="Genomic_DNA"/>
</dbReference>